<reference evidence="3 4" key="3">
    <citation type="journal article" date="2013" name="Genome Biol.">
        <title>Assembly of a phased diploid Candida albicans genome facilitates allele-specific measurements and provides a simple model for repeat and indel structure.</title>
        <authorList>
            <person name="Muzzey D."/>
            <person name="Schwartz K."/>
            <person name="Weissman J.S."/>
            <person name="Sherlock G."/>
        </authorList>
    </citation>
    <scope>NUCLEOTIDE SEQUENCE [LARGE SCALE GENOMIC DNA]</scope>
    <source>
        <strain evidence="4">SC5314 / ATCC MYA-2876</strain>
    </source>
</reference>
<feature type="compositionally biased region" description="Polar residues" evidence="1">
    <location>
        <begin position="191"/>
        <end position="223"/>
    </location>
</feature>
<evidence type="ECO:0000313" key="4">
    <source>
        <dbReference type="Proteomes" id="UP000000559"/>
    </source>
</evidence>
<dbReference type="GO" id="GO:0072711">
    <property type="term" value="P:cellular response to hydroxyurea"/>
    <property type="evidence" value="ECO:0000315"/>
    <property type="project" value="CGD"/>
</dbReference>
<dbReference type="AlphaFoldDB" id="A0A1D8PCB2"/>
<dbReference type="eggNOG" id="ENOG502RQ9B">
    <property type="taxonomic scope" value="Eukaryota"/>
</dbReference>
<proteinExistence type="predicted"/>
<feature type="region of interest" description="Disordered" evidence="1">
    <location>
        <begin position="457"/>
        <end position="478"/>
    </location>
</feature>
<feature type="compositionally biased region" description="Low complexity" evidence="1">
    <location>
        <begin position="461"/>
        <end position="478"/>
    </location>
</feature>
<organism evidence="3 4">
    <name type="scientific">Candida albicans (strain SC5314 / ATCC MYA-2876)</name>
    <name type="common">Yeast</name>
    <dbReference type="NCBI Taxonomy" id="237561"/>
    <lineage>
        <taxon>Eukaryota</taxon>
        <taxon>Fungi</taxon>
        <taxon>Dikarya</taxon>
        <taxon>Ascomycota</taxon>
        <taxon>Saccharomycotina</taxon>
        <taxon>Pichiomycetes</taxon>
        <taxon>Debaryomycetaceae</taxon>
        <taxon>Candida/Lodderomyces clade</taxon>
        <taxon>Candida</taxon>
    </lineage>
</organism>
<dbReference type="GeneID" id="3639343"/>
<dbReference type="GO" id="GO:0005634">
    <property type="term" value="C:nucleus"/>
    <property type="evidence" value="ECO:0000314"/>
    <property type="project" value="CGD"/>
</dbReference>
<feature type="region of interest" description="Disordered" evidence="1">
    <location>
        <begin position="525"/>
        <end position="559"/>
    </location>
</feature>
<sequence>MSLTTNRIALSTIKDSHLNSSPSNTPSKDKKLPTLYNSNKPKSKLFSPSHSRIRQPDLITKSFSIAHSATSLNKKFSPLRAVSFSDYRSTLSNKPSSSSSSSSSPSNLKLQSTDDAFKNDTIGLAATKLKLKLQLALYKVQQNKQTRLKTTKYYNNNNNNNINSYNHKIHKTNGHKSMAIKLNSILGSLESPPTSNRSSPVSAYESPNPTNNNHMVKSSTASLPTPPEQVRTSNYYSHSINVNLNATPRFNKTKLLKNITKPTNSATSTLNKVASSRTKNTKINKPSKLKLFQIKKDSIYYCSNQKKLPLSQNNTTHVTNQSKYTNNLDITATNGTTHSFNNMSTPSSQGTVTGGAGNGQSMSFFTFYPTSQEQESSQNSTTNVGTTRLPSITVDRTTNEVPSNRNTNHAQNSFYSSLDATNTALPSINKILKTPIRRANNASKQFSFQRSFNNAAPLVTNNNNNNNNNNSNTYGNDETTIDEDNDITIIQNTTISNTTIDQNATIDEEKTEYDVEQEEITQEIKNSNEEDDNEDINSPSKQQDILTSSPLSNQQFTTPNKFSVAKSLLQLGGHRM</sequence>
<evidence type="ECO:0000313" key="3">
    <source>
        <dbReference type="EMBL" id="AOW25781.1"/>
    </source>
</evidence>
<protein>
    <submittedName>
        <fullName evidence="3">Nrm1p</fullName>
    </submittedName>
</protein>
<evidence type="ECO:0000256" key="1">
    <source>
        <dbReference type="SAM" id="MobiDB-lite"/>
    </source>
</evidence>
<keyword evidence="4" id="KW-1185">Reference proteome</keyword>
<dbReference type="GO" id="GO:0005737">
    <property type="term" value="C:cytoplasm"/>
    <property type="evidence" value="ECO:0000314"/>
    <property type="project" value="CGD"/>
</dbReference>
<reference evidence="3 4" key="1">
    <citation type="journal article" date="2004" name="Proc. Natl. Acad. Sci. U.S.A.">
        <title>The diploid genome sequence of Candida albicans.</title>
        <authorList>
            <person name="Jones T."/>
            <person name="Federspiel N.A."/>
            <person name="Chibana H."/>
            <person name="Dungan J."/>
            <person name="Kalman S."/>
            <person name="Magee B.B."/>
            <person name="Newport G."/>
            <person name="Thorstenson Y.R."/>
            <person name="Agabian N."/>
            <person name="Magee P.T."/>
            <person name="Davis R.W."/>
            <person name="Scherer S."/>
        </authorList>
    </citation>
    <scope>NUCLEOTIDE SEQUENCE [LARGE SCALE GENOMIC DNA]</scope>
    <source>
        <strain evidence="4">SC5314 / ATCC MYA-2876</strain>
    </source>
</reference>
<dbReference type="OrthoDB" id="4018477at2759"/>
<dbReference type="EMBL" id="CP017623">
    <property type="protein sequence ID" value="AOW25781.1"/>
    <property type="molecule type" value="Genomic_DNA"/>
</dbReference>
<gene>
    <name evidence="2 3" type="primary">NRM1</name>
    <name evidence="3" type="ordered locus">CAALFM_C100840CA</name>
    <name evidence="2" type="ordered locus">orf19.13443</name>
</gene>
<feature type="region of interest" description="Disordered" evidence="1">
    <location>
        <begin position="16"/>
        <end position="51"/>
    </location>
</feature>
<dbReference type="RefSeq" id="XP_718984.2">
    <property type="nucleotide sequence ID" value="XM_713891.2"/>
</dbReference>
<feature type="region of interest" description="Disordered" evidence="1">
    <location>
        <begin position="189"/>
        <end position="228"/>
    </location>
</feature>
<reference evidence="3 4" key="2">
    <citation type="journal article" date="2007" name="Genome Biol.">
        <title>Assembly of the Candida albicans genome into sixteen supercontigs aligned on the eight chromosomes.</title>
        <authorList>
            <person name="van het Hoog M."/>
            <person name="Rast T.J."/>
            <person name="Martchenko M."/>
            <person name="Grindle S."/>
            <person name="Dignard D."/>
            <person name="Hogues H."/>
            <person name="Cuomo C."/>
            <person name="Berriman M."/>
            <person name="Scherer S."/>
            <person name="Magee B.B."/>
            <person name="Whiteway M."/>
            <person name="Chibana H."/>
            <person name="Nantel A."/>
            <person name="Magee P.T."/>
        </authorList>
    </citation>
    <scope>GENOME REANNOTATION</scope>
    <source>
        <strain evidence="4">SC5314 / ATCC MYA-2876</strain>
    </source>
</reference>
<dbReference type="InParanoid" id="A0A1D8PCB2"/>
<dbReference type="CGD" id="CAL0000177736">
    <property type="gene designation" value="NRM1"/>
</dbReference>
<feature type="compositionally biased region" description="Polar residues" evidence="1">
    <location>
        <begin position="35"/>
        <end position="50"/>
    </location>
</feature>
<evidence type="ECO:0000313" key="2">
    <source>
        <dbReference type="CGD" id="CAL0000177736"/>
    </source>
</evidence>
<feature type="compositionally biased region" description="Polar residues" evidence="1">
    <location>
        <begin position="539"/>
        <end position="559"/>
    </location>
</feature>
<accession>A0A1D8PCB2</accession>
<feature type="region of interest" description="Disordered" evidence="1">
    <location>
        <begin position="90"/>
        <end position="111"/>
    </location>
</feature>
<dbReference type="KEGG" id="cal:CAALFM_C100840CA"/>
<dbReference type="STRING" id="237561.A0A1D8PCB2"/>
<dbReference type="VEuPathDB" id="FungiDB:C1_00840C_A"/>
<dbReference type="Proteomes" id="UP000000559">
    <property type="component" value="Chromosome 1"/>
</dbReference>
<name>A0A1D8PCB2_CANAL</name>
<dbReference type="GO" id="GO:0051726">
    <property type="term" value="P:regulation of cell cycle"/>
    <property type="evidence" value="ECO:0000315"/>
    <property type="project" value="CGD"/>
</dbReference>